<evidence type="ECO:0000313" key="2">
    <source>
        <dbReference type="EMBL" id="CAB4006493.1"/>
    </source>
</evidence>
<dbReference type="AlphaFoldDB" id="A0A6S7HRK9"/>
<reference evidence="2" key="1">
    <citation type="submission" date="2020-04" db="EMBL/GenBank/DDBJ databases">
        <authorList>
            <person name="Alioto T."/>
            <person name="Alioto T."/>
            <person name="Gomez Garrido J."/>
        </authorList>
    </citation>
    <scope>NUCLEOTIDE SEQUENCE</scope>
    <source>
        <strain evidence="2">A484AB</strain>
    </source>
</reference>
<feature type="region of interest" description="Disordered" evidence="1">
    <location>
        <begin position="519"/>
        <end position="540"/>
    </location>
</feature>
<dbReference type="Pfam" id="PF03564">
    <property type="entry name" value="DUF1759"/>
    <property type="match status" value="1"/>
</dbReference>
<dbReference type="InterPro" id="IPR027417">
    <property type="entry name" value="P-loop_NTPase"/>
</dbReference>
<dbReference type="PANTHER" id="PTHR47331">
    <property type="entry name" value="PHD-TYPE DOMAIN-CONTAINING PROTEIN"/>
    <property type="match status" value="1"/>
</dbReference>
<dbReference type="PANTHER" id="PTHR47331:SF1">
    <property type="entry name" value="GAG-LIKE PROTEIN"/>
    <property type="match status" value="1"/>
</dbReference>
<keyword evidence="3" id="KW-1185">Reference proteome</keyword>
<dbReference type="OrthoDB" id="6424437at2759"/>
<proteinExistence type="predicted"/>
<accession>A0A6S7HRK9</accession>
<dbReference type="Pfam" id="PF17921">
    <property type="entry name" value="Integrase_H2C2"/>
    <property type="match status" value="1"/>
</dbReference>
<dbReference type="InterPro" id="IPR005312">
    <property type="entry name" value="DUF1759"/>
</dbReference>
<feature type="region of interest" description="Disordered" evidence="1">
    <location>
        <begin position="195"/>
        <end position="230"/>
    </location>
</feature>
<dbReference type="EMBL" id="CACRXK020005521">
    <property type="protein sequence ID" value="CAB4006493.1"/>
    <property type="molecule type" value="Genomic_DNA"/>
</dbReference>
<dbReference type="InterPro" id="IPR040676">
    <property type="entry name" value="DUF5641"/>
</dbReference>
<feature type="compositionally biased region" description="Polar residues" evidence="1">
    <location>
        <begin position="196"/>
        <end position="227"/>
    </location>
</feature>
<evidence type="ECO:0000256" key="1">
    <source>
        <dbReference type="SAM" id="MobiDB-lite"/>
    </source>
</evidence>
<feature type="compositionally biased region" description="Basic and acidic residues" evidence="1">
    <location>
        <begin position="526"/>
        <end position="540"/>
    </location>
</feature>
<feature type="non-terminal residue" evidence="2">
    <location>
        <position position="1"/>
    </location>
</feature>
<dbReference type="SUPFAM" id="SSF52540">
    <property type="entry name" value="P-loop containing nucleoside triphosphate hydrolases"/>
    <property type="match status" value="1"/>
</dbReference>
<organism evidence="2 3">
    <name type="scientific">Paramuricea clavata</name>
    <name type="common">Red gorgonian</name>
    <name type="synonym">Violescent sea-whip</name>
    <dbReference type="NCBI Taxonomy" id="317549"/>
    <lineage>
        <taxon>Eukaryota</taxon>
        <taxon>Metazoa</taxon>
        <taxon>Cnidaria</taxon>
        <taxon>Anthozoa</taxon>
        <taxon>Octocorallia</taxon>
        <taxon>Malacalcyonacea</taxon>
        <taxon>Plexauridae</taxon>
        <taxon>Paramuricea</taxon>
    </lineage>
</organism>
<name>A0A6S7HRK9_PARCT</name>
<protein>
    <submittedName>
        <fullName evidence="2">Uncharacterized protein</fullName>
    </submittedName>
</protein>
<comment type="caution">
    <text evidence="2">The sequence shown here is derived from an EMBL/GenBank/DDBJ whole genome shotgun (WGS) entry which is preliminary data.</text>
</comment>
<gene>
    <name evidence="2" type="ORF">PACLA_8A017716</name>
</gene>
<dbReference type="InterPro" id="IPR041588">
    <property type="entry name" value="Integrase_H2C2"/>
</dbReference>
<dbReference type="Proteomes" id="UP001152795">
    <property type="component" value="Unassembled WGS sequence"/>
</dbReference>
<dbReference type="Pfam" id="PF18701">
    <property type="entry name" value="DUF5641"/>
    <property type="match status" value="1"/>
</dbReference>
<evidence type="ECO:0000313" key="3">
    <source>
        <dbReference type="Proteomes" id="UP001152795"/>
    </source>
</evidence>
<sequence length="1251" mass="140236">IIAGGDPITTSSTGVKIQNDALKCFNIVDEKLHWNDQALEVLTDQSDFLVVGVLGCQGVGKSTILSLLANGKTFFRTNVFRKTCVQAGPSSSRIRKKMPEVSEIDKCRAKRKVAKASVTRNMNRVRELISSDGSVPKVRQFAKGVEEGRTKARDLTKELEELDPASIETDGSWLEEVEFDVNEVLGEFAEYLLKSESPSPNEQSSITPPTAQNNDENTETVNDSMSGKRTGLKGVEIPSFDGKPDKWPYFWGIFSSLVHKNDKLTPAIKLAHLNSCLTDRVREVIACLTGEPGDYDRAVKQLTDRYGDPREIIDAHLRRISSWPHIKDKDREEFQRFADALQAAVFALDKPDYRHELASIPLCTLLVQKLPPRERDEWVKQVESEDYSEDMKGLAKWAQVRAKTMRKRERYNIEPPDKGKESTNFQPPGRMRGRVHALRTSGFDPEHQSLKNCPLCDKKHTEVSCPLFFDSSVEKRWEIVKNKRVCFGCLKPGHQRRLCTKSTKCGVDSCDKGHHYLLHSSKSKHEKPSDDPPKTPEENKAMHCGKAQISTPISERVALKTVSVPFIDDSGRVVNGLVLLDSGSETTLVRAGFANQLGIKGPKQSLTVDAVGGVRTVVKSQRVHLPFAPHITKAKITGWTINNSCAPVPDVNWPEIKHNYAHLNDVPIEPLSKGTVDVLLGLDAAALMAPVQVRRGGHLEPYAELTPLGWVIAGPVPASNGQEKRVLCVHVSEDEGDANRELRKFWDVDSFGVRAEIKSPYTPEPEDCKYHRYLWRGLDMSRPPDVHEMNCLVFGDKSSPCEANYAVIRTTEDNKEEWPVAAAVVKRDIFVDDLYTSCYDDDEAITLRKDVTNLMAKGGFPMRKWLSSSRKVLETIPEEERAVPNKNVNSGELPSGRALGVKWDAKSDIALAHIDRPKAQNTKRGILKRLAALYDPLGWAGIQGPEFLKSESSEWPVDKVAVDFPEPSQAELKKSVLKAKVAPAKPVIDPAAYSSWIKLTRITAWIFRMCNNLRNKEKRISGPLTVDELDNANLYWIKRGQSDRFQDEIEALRKGRPVSRDSRIASLDPQLVDGVLRVGGRIEKAEIPWESKHPVILDHGHDVTRLIVIHYHRKLIHAGVEHVFNHVREKYWILHGRAEVKNCTVKCPLCFRRRVKPMTQKMANLPNVRLAGASVPFRHVGIDYAGPNLRRGDLVLILEKDVPRSHWRLGRVIAPIASEDGLIRSAEIATKTGTLTRPVGRLALLEAFNDE</sequence>